<evidence type="ECO:0000256" key="2">
    <source>
        <dbReference type="ARBA" id="ARBA00022741"/>
    </source>
</evidence>
<dbReference type="InterPro" id="IPR004753">
    <property type="entry name" value="MreB"/>
</dbReference>
<keyword evidence="4 6" id="KW-0133">Cell shape</keyword>
<dbReference type="InterPro" id="IPR043129">
    <property type="entry name" value="ATPase_NBD"/>
</dbReference>
<comment type="subunit">
    <text evidence="6">Forms polymers.</text>
</comment>
<dbReference type="NCBIfam" id="TIGR00904">
    <property type="entry name" value="mreB"/>
    <property type="match status" value="1"/>
</dbReference>
<evidence type="ECO:0000256" key="5">
    <source>
        <dbReference type="ARBA" id="ARBA00023458"/>
    </source>
</evidence>
<keyword evidence="1 6" id="KW-0963">Cytoplasm</keyword>
<evidence type="ECO:0000313" key="8">
    <source>
        <dbReference type="Proteomes" id="UP000178946"/>
    </source>
</evidence>
<dbReference type="GO" id="GO:0008360">
    <property type="term" value="P:regulation of cell shape"/>
    <property type="evidence" value="ECO:0007669"/>
    <property type="project" value="UniProtKB-UniRule"/>
</dbReference>
<evidence type="ECO:0000256" key="3">
    <source>
        <dbReference type="ARBA" id="ARBA00022840"/>
    </source>
</evidence>
<evidence type="ECO:0000256" key="6">
    <source>
        <dbReference type="HAMAP-Rule" id="MF_02207"/>
    </source>
</evidence>
<dbReference type="AlphaFoldDB" id="A0A1F8DSV6"/>
<organism evidence="7 8">
    <name type="scientific">Candidatus Wolfebacteria bacterium RIFCSPLOWO2_01_FULL_45_19</name>
    <dbReference type="NCBI Taxonomy" id="1802557"/>
    <lineage>
        <taxon>Bacteria</taxon>
        <taxon>Candidatus Wolfeibacteriota</taxon>
    </lineage>
</organism>
<dbReference type="GO" id="GO:0005737">
    <property type="term" value="C:cytoplasm"/>
    <property type="evidence" value="ECO:0007669"/>
    <property type="project" value="UniProtKB-SubCell"/>
</dbReference>
<dbReference type="GO" id="GO:0005524">
    <property type="term" value="F:ATP binding"/>
    <property type="evidence" value="ECO:0007669"/>
    <property type="project" value="UniProtKB-KW"/>
</dbReference>
<dbReference type="CDD" id="cd10225">
    <property type="entry name" value="ASKHA_NBD_MreB-like"/>
    <property type="match status" value="1"/>
</dbReference>
<name>A0A1F8DSV6_9BACT</name>
<dbReference type="PANTHER" id="PTHR42749:SF1">
    <property type="entry name" value="CELL SHAPE-DETERMINING PROTEIN MREB"/>
    <property type="match status" value="1"/>
</dbReference>
<dbReference type="STRING" id="1802557.A3A20_01170"/>
<dbReference type="HAMAP" id="MF_02207">
    <property type="entry name" value="MreB"/>
    <property type="match status" value="1"/>
</dbReference>
<dbReference type="Gene3D" id="3.30.420.40">
    <property type="match status" value="2"/>
</dbReference>
<evidence type="ECO:0000313" key="7">
    <source>
        <dbReference type="EMBL" id="OGM91542.1"/>
    </source>
</evidence>
<keyword evidence="2 6" id="KW-0547">Nucleotide-binding</keyword>
<feature type="binding site" evidence="6">
    <location>
        <begin position="289"/>
        <end position="292"/>
    </location>
    <ligand>
        <name>ATP</name>
        <dbReference type="ChEBI" id="CHEBI:30616"/>
    </ligand>
</feature>
<dbReference type="PRINTS" id="PR01652">
    <property type="entry name" value="SHAPEPROTEIN"/>
</dbReference>
<comment type="function">
    <text evidence="6">Forms membrane-associated dynamic filaments that are essential for cell shape determination. Acts by regulating cell wall synthesis and cell elongation, and thus cell shape. A feedback loop between cell geometry and MreB localization may maintain elongated cell shape by targeting cell wall growth to regions of negative cell wall curvature.</text>
</comment>
<comment type="similarity">
    <text evidence="5 6">Belongs to the FtsA/MreB family.</text>
</comment>
<comment type="subcellular location">
    <subcellularLocation>
        <location evidence="6">Cytoplasm</location>
    </subcellularLocation>
    <text evidence="6">Membrane-associated.</text>
</comment>
<gene>
    <name evidence="6" type="primary">mreB</name>
    <name evidence="7" type="ORF">A3A20_01170</name>
</gene>
<dbReference type="PANTHER" id="PTHR42749">
    <property type="entry name" value="CELL SHAPE-DETERMINING PROTEIN MREB"/>
    <property type="match status" value="1"/>
</dbReference>
<dbReference type="Proteomes" id="UP000178946">
    <property type="component" value="Unassembled WGS sequence"/>
</dbReference>
<comment type="caution">
    <text evidence="7">The sequence shown here is derived from an EMBL/GenBank/DDBJ whole genome shotgun (WGS) entry which is preliminary data.</text>
</comment>
<dbReference type="EMBL" id="MGIR01000001">
    <property type="protein sequence ID" value="OGM91542.1"/>
    <property type="molecule type" value="Genomic_DNA"/>
</dbReference>
<dbReference type="SUPFAM" id="SSF53067">
    <property type="entry name" value="Actin-like ATPase domain"/>
    <property type="match status" value="2"/>
</dbReference>
<evidence type="ECO:0000256" key="1">
    <source>
        <dbReference type="ARBA" id="ARBA00022490"/>
    </source>
</evidence>
<reference evidence="7 8" key="1">
    <citation type="journal article" date="2016" name="Nat. Commun.">
        <title>Thousands of microbial genomes shed light on interconnected biogeochemical processes in an aquifer system.</title>
        <authorList>
            <person name="Anantharaman K."/>
            <person name="Brown C.T."/>
            <person name="Hug L.A."/>
            <person name="Sharon I."/>
            <person name="Castelle C.J."/>
            <person name="Probst A.J."/>
            <person name="Thomas B.C."/>
            <person name="Singh A."/>
            <person name="Wilkins M.J."/>
            <person name="Karaoz U."/>
            <person name="Brodie E.L."/>
            <person name="Williams K.H."/>
            <person name="Hubbard S.S."/>
            <person name="Banfield J.F."/>
        </authorList>
    </citation>
    <scope>NUCLEOTIDE SEQUENCE [LARGE SCALE GENOMIC DNA]</scope>
</reference>
<feature type="binding site" evidence="6">
    <location>
        <begin position="209"/>
        <end position="212"/>
    </location>
    <ligand>
        <name>ATP</name>
        <dbReference type="ChEBI" id="CHEBI:30616"/>
    </ligand>
</feature>
<feature type="binding site" evidence="6">
    <location>
        <begin position="18"/>
        <end position="20"/>
    </location>
    <ligand>
        <name>ATP</name>
        <dbReference type="ChEBI" id="CHEBI:30616"/>
    </ligand>
</feature>
<protein>
    <recommendedName>
        <fullName evidence="6">Cell shape-determining protein MreB</fullName>
    </recommendedName>
</protein>
<dbReference type="InterPro" id="IPR056546">
    <property type="entry name" value="MreB_MamK-like"/>
</dbReference>
<dbReference type="GO" id="GO:0000902">
    <property type="term" value="P:cell morphogenesis"/>
    <property type="evidence" value="ECO:0007669"/>
    <property type="project" value="InterPro"/>
</dbReference>
<dbReference type="NCBIfam" id="NF010539">
    <property type="entry name" value="PRK13927.1"/>
    <property type="match status" value="1"/>
</dbReference>
<sequence>MTKFLKFASQDFGVDLGTANSLIYQVGRGIVINEPSMVALNTKTSQIHAIGHEASRMLGRTPSHIEVVKPLVNGVISDFDMAQEMLQKFFQKLGSSFFRYRRAVIGVPINLTEVERKSVEDAVLGAGAARAYIIEEPLAAALGADLPINESTASMIVDIGGGTTEIAVISTGGIVTALSLKVAGEKLNEDLIRFVREEFKLAIGEPTAEEIKKTVGSATPIDERLEMLIRGRDMATGLPREINIKNTQARVAMSRSLRLIIDAIRDVIEMTPPELVGDTLKSGVHLCGGGSLLRGMDQLIEKELGVKTVVIDDPLTCVVRGTGVAIEKLEFYKNILNVPMQPKDIS</sequence>
<evidence type="ECO:0000256" key="4">
    <source>
        <dbReference type="ARBA" id="ARBA00022960"/>
    </source>
</evidence>
<accession>A0A1F8DSV6</accession>
<dbReference type="Pfam" id="PF06723">
    <property type="entry name" value="MreB_Mbl"/>
    <property type="match status" value="1"/>
</dbReference>
<proteinExistence type="inferred from homology"/>
<feature type="binding site" evidence="6">
    <location>
        <begin position="161"/>
        <end position="163"/>
    </location>
    <ligand>
        <name>ATP</name>
        <dbReference type="ChEBI" id="CHEBI:30616"/>
    </ligand>
</feature>
<keyword evidence="3 6" id="KW-0067">ATP-binding</keyword>